<sequence length="40" mass="4834">MVKMKELIESIENLKNSEIKKVIDTRIHEFEKFRAQTINE</sequence>
<proteinExistence type="predicted"/>
<evidence type="ECO:0000313" key="1">
    <source>
        <dbReference type="EMBL" id="GAG98465.1"/>
    </source>
</evidence>
<reference evidence="1" key="1">
    <citation type="journal article" date="2014" name="Front. Microbiol.">
        <title>High frequency of phylogenetically diverse reductive dehalogenase-homologous genes in deep subseafloor sedimentary metagenomes.</title>
        <authorList>
            <person name="Kawai M."/>
            <person name="Futagami T."/>
            <person name="Toyoda A."/>
            <person name="Takaki Y."/>
            <person name="Nishi S."/>
            <person name="Hori S."/>
            <person name="Arai W."/>
            <person name="Tsubouchi T."/>
            <person name="Morono Y."/>
            <person name="Uchiyama I."/>
            <person name="Ito T."/>
            <person name="Fujiyama A."/>
            <person name="Inagaki F."/>
            <person name="Takami H."/>
        </authorList>
    </citation>
    <scope>NUCLEOTIDE SEQUENCE</scope>
    <source>
        <strain evidence="1">Expedition CK06-06</strain>
    </source>
</reference>
<organism evidence="1">
    <name type="scientific">marine sediment metagenome</name>
    <dbReference type="NCBI Taxonomy" id="412755"/>
    <lineage>
        <taxon>unclassified sequences</taxon>
        <taxon>metagenomes</taxon>
        <taxon>ecological metagenomes</taxon>
    </lineage>
</organism>
<protein>
    <submittedName>
        <fullName evidence="1">Uncharacterized protein</fullName>
    </submittedName>
</protein>
<comment type="caution">
    <text evidence="1">The sequence shown here is derived from an EMBL/GenBank/DDBJ whole genome shotgun (WGS) entry which is preliminary data.</text>
</comment>
<feature type="non-terminal residue" evidence="1">
    <location>
        <position position="40"/>
    </location>
</feature>
<gene>
    <name evidence="1" type="ORF">S01H4_47348</name>
</gene>
<name>X1BTV6_9ZZZZ</name>
<accession>X1BTV6</accession>
<dbReference type="AlphaFoldDB" id="X1BTV6"/>
<dbReference type="EMBL" id="BART01026569">
    <property type="protein sequence ID" value="GAG98465.1"/>
    <property type="molecule type" value="Genomic_DNA"/>
</dbReference>